<dbReference type="GO" id="GO:0005506">
    <property type="term" value="F:iron ion binding"/>
    <property type="evidence" value="ECO:0007669"/>
    <property type="project" value="InterPro"/>
</dbReference>
<dbReference type="GO" id="GO:0004497">
    <property type="term" value="F:monooxygenase activity"/>
    <property type="evidence" value="ECO:0007669"/>
    <property type="project" value="UniProtKB-KW"/>
</dbReference>
<organism evidence="11 12">
    <name type="scientific">Mycena maculata</name>
    <dbReference type="NCBI Taxonomy" id="230809"/>
    <lineage>
        <taxon>Eukaryota</taxon>
        <taxon>Fungi</taxon>
        <taxon>Dikarya</taxon>
        <taxon>Basidiomycota</taxon>
        <taxon>Agaricomycotina</taxon>
        <taxon>Agaricomycetes</taxon>
        <taxon>Agaricomycetidae</taxon>
        <taxon>Agaricales</taxon>
        <taxon>Marasmiineae</taxon>
        <taxon>Mycenaceae</taxon>
        <taxon>Mycena</taxon>
    </lineage>
</organism>
<comment type="caution">
    <text evidence="11">The sequence shown here is derived from an EMBL/GenBank/DDBJ whole genome shotgun (WGS) entry which is preliminary data.</text>
</comment>
<dbReference type="AlphaFoldDB" id="A0AAD7MSG7"/>
<comment type="pathway">
    <text evidence="2">Secondary metabolite biosynthesis.</text>
</comment>
<evidence type="ECO:0000256" key="10">
    <source>
        <dbReference type="RuleBase" id="RU000461"/>
    </source>
</evidence>
<dbReference type="PANTHER" id="PTHR46300:SF7">
    <property type="entry name" value="P450, PUTATIVE (EUROFUNG)-RELATED"/>
    <property type="match status" value="1"/>
</dbReference>
<evidence type="ECO:0000256" key="1">
    <source>
        <dbReference type="ARBA" id="ARBA00001971"/>
    </source>
</evidence>
<keyword evidence="8 10" id="KW-0503">Monooxygenase</keyword>
<evidence type="ECO:0000256" key="5">
    <source>
        <dbReference type="ARBA" id="ARBA00022723"/>
    </source>
</evidence>
<sequence>MACRFTVGDEWRTHRRLFNQAFNVKAARKYEPRESVATHLPLERMLTSPDAFMDHFRQMAGEIIMSVAYGIDVQPSNDPYVTLAHKAVYTFSIASIPGLYLVVGPAVLIFVPTHSILFQDTLPILKHIPAWFPGAGFKRQAQEWRKLSRGMLELPFAETKRQMASGIAPSSFTADSLNALKNADNVFYNEHHVQATAGPTMYIGGADTTVSALGTFILAMLANPDAQKKAQAEIDSITGRACLPNFEDRDSMPYVSALVKDVLRWRSLFPAFLDDEYRGYRLPAGSLVIGNAWALLHDEALYPDPRAFKPERFLLDGRLNPAVKDPESAFGFGRRLCPGRHMAISSIWITVASMLATFNIKKALDVKGNDIEPSYEYISGIISAPLPFKCSISPRSSEAVALVQAAVNDIHRN</sequence>
<comment type="cofactor">
    <cofactor evidence="1 9">
        <name>heme</name>
        <dbReference type="ChEBI" id="CHEBI:30413"/>
    </cofactor>
</comment>
<keyword evidence="6 10" id="KW-0560">Oxidoreductase</keyword>
<dbReference type="Gene3D" id="1.10.630.10">
    <property type="entry name" value="Cytochrome P450"/>
    <property type="match status" value="1"/>
</dbReference>
<accession>A0AAD7MSG7</accession>
<keyword evidence="4 9" id="KW-0349">Heme</keyword>
<protein>
    <submittedName>
        <fullName evidence="11">Cytochrome P450</fullName>
    </submittedName>
</protein>
<keyword evidence="12" id="KW-1185">Reference proteome</keyword>
<feature type="binding site" description="axial binding residue" evidence="9">
    <location>
        <position position="337"/>
    </location>
    <ligand>
        <name>heme</name>
        <dbReference type="ChEBI" id="CHEBI:30413"/>
    </ligand>
    <ligandPart>
        <name>Fe</name>
        <dbReference type="ChEBI" id="CHEBI:18248"/>
    </ligandPart>
</feature>
<dbReference type="InterPro" id="IPR002401">
    <property type="entry name" value="Cyt_P450_E_grp-I"/>
</dbReference>
<gene>
    <name evidence="11" type="ORF">DFH07DRAFT_994360</name>
</gene>
<evidence type="ECO:0000313" key="11">
    <source>
        <dbReference type="EMBL" id="KAJ7730014.1"/>
    </source>
</evidence>
<keyword evidence="5 9" id="KW-0479">Metal-binding</keyword>
<evidence type="ECO:0000256" key="3">
    <source>
        <dbReference type="ARBA" id="ARBA00010617"/>
    </source>
</evidence>
<dbReference type="SUPFAM" id="SSF48264">
    <property type="entry name" value="Cytochrome P450"/>
    <property type="match status" value="1"/>
</dbReference>
<dbReference type="Proteomes" id="UP001215280">
    <property type="component" value="Unassembled WGS sequence"/>
</dbReference>
<evidence type="ECO:0000256" key="9">
    <source>
        <dbReference type="PIRSR" id="PIRSR602401-1"/>
    </source>
</evidence>
<dbReference type="InterPro" id="IPR036396">
    <property type="entry name" value="Cyt_P450_sf"/>
</dbReference>
<dbReference type="Pfam" id="PF00067">
    <property type="entry name" value="p450"/>
    <property type="match status" value="1"/>
</dbReference>
<evidence type="ECO:0000313" key="12">
    <source>
        <dbReference type="Proteomes" id="UP001215280"/>
    </source>
</evidence>
<proteinExistence type="inferred from homology"/>
<name>A0AAD7MSG7_9AGAR</name>
<dbReference type="PRINTS" id="PR00385">
    <property type="entry name" value="P450"/>
</dbReference>
<dbReference type="PANTHER" id="PTHR46300">
    <property type="entry name" value="P450, PUTATIVE (EUROFUNG)-RELATED-RELATED"/>
    <property type="match status" value="1"/>
</dbReference>
<dbReference type="EMBL" id="JARJLG010000194">
    <property type="protein sequence ID" value="KAJ7730014.1"/>
    <property type="molecule type" value="Genomic_DNA"/>
</dbReference>
<evidence type="ECO:0000256" key="6">
    <source>
        <dbReference type="ARBA" id="ARBA00023002"/>
    </source>
</evidence>
<evidence type="ECO:0000256" key="4">
    <source>
        <dbReference type="ARBA" id="ARBA00022617"/>
    </source>
</evidence>
<evidence type="ECO:0000256" key="7">
    <source>
        <dbReference type="ARBA" id="ARBA00023004"/>
    </source>
</evidence>
<comment type="similarity">
    <text evidence="3 10">Belongs to the cytochrome P450 family.</text>
</comment>
<evidence type="ECO:0000256" key="2">
    <source>
        <dbReference type="ARBA" id="ARBA00005179"/>
    </source>
</evidence>
<dbReference type="PROSITE" id="PS00086">
    <property type="entry name" value="CYTOCHROME_P450"/>
    <property type="match status" value="1"/>
</dbReference>
<reference evidence="11" key="1">
    <citation type="submission" date="2023-03" db="EMBL/GenBank/DDBJ databases">
        <title>Massive genome expansion in bonnet fungi (Mycena s.s.) driven by repeated elements and novel gene families across ecological guilds.</title>
        <authorList>
            <consortium name="Lawrence Berkeley National Laboratory"/>
            <person name="Harder C.B."/>
            <person name="Miyauchi S."/>
            <person name="Viragh M."/>
            <person name="Kuo A."/>
            <person name="Thoen E."/>
            <person name="Andreopoulos B."/>
            <person name="Lu D."/>
            <person name="Skrede I."/>
            <person name="Drula E."/>
            <person name="Henrissat B."/>
            <person name="Morin E."/>
            <person name="Kohler A."/>
            <person name="Barry K."/>
            <person name="LaButti K."/>
            <person name="Morin E."/>
            <person name="Salamov A."/>
            <person name="Lipzen A."/>
            <person name="Mereny Z."/>
            <person name="Hegedus B."/>
            <person name="Baldrian P."/>
            <person name="Stursova M."/>
            <person name="Weitz H."/>
            <person name="Taylor A."/>
            <person name="Grigoriev I.V."/>
            <person name="Nagy L.G."/>
            <person name="Martin F."/>
            <person name="Kauserud H."/>
        </authorList>
    </citation>
    <scope>NUCLEOTIDE SEQUENCE</scope>
    <source>
        <strain evidence="11">CBHHK188m</strain>
    </source>
</reference>
<dbReference type="InterPro" id="IPR017972">
    <property type="entry name" value="Cyt_P450_CS"/>
</dbReference>
<dbReference type="CDD" id="cd11065">
    <property type="entry name" value="CYP64-like"/>
    <property type="match status" value="1"/>
</dbReference>
<dbReference type="GO" id="GO:0020037">
    <property type="term" value="F:heme binding"/>
    <property type="evidence" value="ECO:0007669"/>
    <property type="project" value="InterPro"/>
</dbReference>
<dbReference type="GO" id="GO:0016705">
    <property type="term" value="F:oxidoreductase activity, acting on paired donors, with incorporation or reduction of molecular oxygen"/>
    <property type="evidence" value="ECO:0007669"/>
    <property type="project" value="InterPro"/>
</dbReference>
<keyword evidence="7 9" id="KW-0408">Iron</keyword>
<dbReference type="InterPro" id="IPR050364">
    <property type="entry name" value="Cytochrome_P450_fung"/>
</dbReference>
<dbReference type="PRINTS" id="PR00463">
    <property type="entry name" value="EP450I"/>
</dbReference>
<evidence type="ECO:0000256" key="8">
    <source>
        <dbReference type="ARBA" id="ARBA00023033"/>
    </source>
</evidence>
<dbReference type="InterPro" id="IPR001128">
    <property type="entry name" value="Cyt_P450"/>
</dbReference>